<accession>A0ABX2AP22</accession>
<dbReference type="PANTHER" id="PTHR43690:SF17">
    <property type="entry name" value="PROTEIN YHJJ"/>
    <property type="match status" value="1"/>
</dbReference>
<comment type="caution">
    <text evidence="8">The sequence shown here is derived from an EMBL/GenBank/DDBJ whole genome shotgun (WGS) entry which is preliminary data.</text>
</comment>
<dbReference type="EMBL" id="JABKKF010000012">
    <property type="protein sequence ID" value="NPD92885.1"/>
    <property type="molecule type" value="Genomic_DNA"/>
</dbReference>
<evidence type="ECO:0000256" key="2">
    <source>
        <dbReference type="ARBA" id="ARBA00022670"/>
    </source>
</evidence>
<keyword evidence="3" id="KW-0378">Hydrolase</keyword>
<feature type="domain" description="Peptidase M16 C-terminal" evidence="7">
    <location>
        <begin position="254"/>
        <end position="424"/>
    </location>
</feature>
<organism evidence="8 9">
    <name type="scientific">Xylanibacter muris</name>
    <dbReference type="NCBI Taxonomy" id="2736290"/>
    <lineage>
        <taxon>Bacteria</taxon>
        <taxon>Pseudomonadati</taxon>
        <taxon>Bacteroidota</taxon>
        <taxon>Bacteroidia</taxon>
        <taxon>Bacteroidales</taxon>
        <taxon>Prevotellaceae</taxon>
        <taxon>Xylanibacter</taxon>
    </lineage>
</organism>
<evidence type="ECO:0000256" key="1">
    <source>
        <dbReference type="ARBA" id="ARBA00007261"/>
    </source>
</evidence>
<keyword evidence="5" id="KW-0482">Metalloprotease</keyword>
<evidence type="ECO:0000256" key="4">
    <source>
        <dbReference type="ARBA" id="ARBA00022833"/>
    </source>
</evidence>
<keyword evidence="4" id="KW-0862">Zinc</keyword>
<protein>
    <submittedName>
        <fullName evidence="8">Insulinase family protein</fullName>
    </submittedName>
</protein>
<dbReference type="Pfam" id="PF05193">
    <property type="entry name" value="Peptidase_M16_C"/>
    <property type="match status" value="2"/>
</dbReference>
<dbReference type="PANTHER" id="PTHR43690">
    <property type="entry name" value="NARDILYSIN"/>
    <property type="match status" value="1"/>
</dbReference>
<keyword evidence="2" id="KW-0645">Protease</keyword>
<feature type="domain" description="Peptidase M16 N-terminal" evidence="6">
    <location>
        <begin position="52"/>
        <end position="98"/>
    </location>
</feature>
<proteinExistence type="inferred from homology"/>
<dbReference type="Pfam" id="PF00675">
    <property type="entry name" value="Peptidase_M16"/>
    <property type="match status" value="1"/>
</dbReference>
<reference evidence="8 9" key="1">
    <citation type="submission" date="2020-05" db="EMBL/GenBank/DDBJ databases">
        <title>Distinct polysaccharide utilization as determinants for interspecies competition between intestinal Prevotella spp.</title>
        <authorList>
            <person name="Galvez E.J.C."/>
            <person name="Iljazovic A."/>
            <person name="Strowig T."/>
        </authorList>
    </citation>
    <scope>NUCLEOTIDE SEQUENCE [LARGE SCALE GENOMIC DNA]</scope>
    <source>
        <strain evidence="8 9">PMUR</strain>
    </source>
</reference>
<dbReference type="InterPro" id="IPR011249">
    <property type="entry name" value="Metalloenz_LuxS/M16"/>
</dbReference>
<dbReference type="SUPFAM" id="SSF63411">
    <property type="entry name" value="LuxS/MPP-like metallohydrolase"/>
    <property type="match status" value="4"/>
</dbReference>
<keyword evidence="9" id="KW-1185">Reference proteome</keyword>
<comment type="similarity">
    <text evidence="1">Belongs to the peptidase M16 family.</text>
</comment>
<sequence>MKLKSIVTACIVAATATTIQAKDYKYESVKGDMMQTRIYTLDNGLKVYMSVNNEKPRIQTYIAVRTGSRNDPAETTGLAHYLEHIMFKGTKKFGTSNYDAEAPYLKQIEELYEVYRKMTDPEERKACYHKIDSISQLAAKYNIPNEYDKLMSSIGASGTNAYTSNDVTCYTENIPSNEMENWAKIQSDRFQNMVIRGFHTELEAVYEEFNISLTKDSRKMWAAMFSKLYPNHPYGTQTTIGTQEHLKNPSIVNIKNYFNRYYVPNNTAICMAGDFDPDKAIAIIDKYFGSWKKSDNLSYPQYAPVPDRTTPTDTTVIGQEAENIVLGWKLDGAGTMQNDTLQLVASMLANGKAGLFDLDVNQKMTCQYASAFTYDLNEYTGFILYGTPNKGQTLDEVKRIMLDEVEKFKRGEFDENLLTSVVNNMKLDEYTSMESNDNRADKFVQAFINGVEWEKEVTKLDRISKMTKKELVDFANRHFRNNYVTVYKRTGEDHTQKKIDKPQITAIPANRDLQSSFVTEIINTKPEPIRPVFLDFDKDLDRYKSKKGIPVYYIRNKENGRFTLSYFFDFGEESDKWLPFAAQYFDYLGTDKLTPEQLKQKFYSLACNFSVNVGTGTMGISLSGLDENMPEAMRLMENVLANAKVDKEAWDKYVQTELKGRRDSKLSQNSNFRALMQYGMYGPYNSLRNVPDSVSLTNRNPQELIDMIAGLTKYEHDIRYYGPTDAKKLLAIINKEHKTPKKLLPKPENREYTEQLTEKNEIWLAPYKAKNINMIQFNNSGRRWNPEREPVASLFNEYFGGGMNTVVFQELRESRALAYSASAYYSTPSRKNHPEWSYTYIISQNDKMMDCINTFNSILDTVPQSEKAFELSKQALEKRIASRRVTKGAIFNAYFQARRLGLDYDINEKIYKALPEIKLADVVRFEQETMARQPRRYLILGDEENLDIKALEKIAPVRRIPTSEIFGY</sequence>
<dbReference type="InterPro" id="IPR011765">
    <property type="entry name" value="Pept_M16_N"/>
</dbReference>
<dbReference type="InterPro" id="IPR007863">
    <property type="entry name" value="Peptidase_M16_C"/>
</dbReference>
<gene>
    <name evidence="8" type="ORF">HPS56_11145</name>
</gene>
<dbReference type="InterPro" id="IPR050626">
    <property type="entry name" value="Peptidase_M16"/>
</dbReference>
<dbReference type="RefSeq" id="WP_172276501.1">
    <property type="nucleotide sequence ID" value="NZ_CASGMU010000012.1"/>
</dbReference>
<feature type="domain" description="Peptidase M16 C-terminal" evidence="7">
    <location>
        <begin position="721"/>
        <end position="875"/>
    </location>
</feature>
<evidence type="ECO:0000259" key="6">
    <source>
        <dbReference type="Pfam" id="PF00675"/>
    </source>
</evidence>
<evidence type="ECO:0000313" key="8">
    <source>
        <dbReference type="EMBL" id="NPD92885.1"/>
    </source>
</evidence>
<dbReference type="Gene3D" id="3.30.830.10">
    <property type="entry name" value="Metalloenzyme, LuxS/M16 peptidase-like"/>
    <property type="match status" value="4"/>
</dbReference>
<evidence type="ECO:0000256" key="3">
    <source>
        <dbReference type="ARBA" id="ARBA00022801"/>
    </source>
</evidence>
<dbReference type="Proteomes" id="UP000714420">
    <property type="component" value="Unassembled WGS sequence"/>
</dbReference>
<evidence type="ECO:0000313" key="9">
    <source>
        <dbReference type="Proteomes" id="UP000714420"/>
    </source>
</evidence>
<name>A0ABX2AP22_9BACT</name>
<evidence type="ECO:0000256" key="5">
    <source>
        <dbReference type="ARBA" id="ARBA00023049"/>
    </source>
</evidence>
<evidence type="ECO:0000259" key="7">
    <source>
        <dbReference type="Pfam" id="PF05193"/>
    </source>
</evidence>